<dbReference type="FunFam" id="1.20.5.500:FF:000001">
    <property type="entry name" value="Type II keratin 23"/>
    <property type="match status" value="1"/>
</dbReference>
<dbReference type="PROSITE" id="PS00226">
    <property type="entry name" value="IF_ROD_1"/>
    <property type="match status" value="1"/>
</dbReference>
<evidence type="ECO:0000256" key="6">
    <source>
        <dbReference type="SAM" id="Coils"/>
    </source>
</evidence>
<keyword evidence="9" id="KW-1185">Reference proteome</keyword>
<dbReference type="FunFam" id="1.20.5.1160:FF:000002">
    <property type="entry name" value="Type I keratin 10"/>
    <property type="match status" value="1"/>
</dbReference>
<dbReference type="Proteomes" id="UP000694391">
    <property type="component" value="Unplaced"/>
</dbReference>
<keyword evidence="4 6" id="KW-0175">Coiled coil</keyword>
<evidence type="ECO:0000256" key="5">
    <source>
        <dbReference type="RuleBase" id="RU000685"/>
    </source>
</evidence>
<protein>
    <submittedName>
        <fullName evidence="8">Keratin 15</fullName>
    </submittedName>
</protein>
<dbReference type="Ensembl" id="ENSCAFT00020026866.1">
    <property type="protein sequence ID" value="ENSCAFP00020023235.1"/>
    <property type="gene ID" value="ENSCAFG00020018335.1"/>
</dbReference>
<dbReference type="Gene3D" id="1.20.5.170">
    <property type="match status" value="1"/>
</dbReference>
<keyword evidence="1" id="KW-0597">Phosphoprotein</keyword>
<feature type="coiled-coil region" evidence="6">
    <location>
        <begin position="385"/>
        <end position="412"/>
    </location>
</feature>
<dbReference type="InterPro" id="IPR002957">
    <property type="entry name" value="Keratin_I"/>
</dbReference>
<evidence type="ECO:0000256" key="2">
    <source>
        <dbReference type="ARBA" id="ARBA00022744"/>
    </source>
</evidence>
<comment type="similarity">
    <text evidence="5">Belongs to the intermediate filament family.</text>
</comment>
<dbReference type="GO" id="GO:0030855">
    <property type="term" value="P:epithelial cell differentiation"/>
    <property type="evidence" value="ECO:0007669"/>
    <property type="project" value="TreeGrafter"/>
</dbReference>
<evidence type="ECO:0000259" key="7">
    <source>
        <dbReference type="PROSITE" id="PS51842"/>
    </source>
</evidence>
<name>A0A8C0L0V1_CANLU</name>
<dbReference type="InterPro" id="IPR039008">
    <property type="entry name" value="IF_rod_dom"/>
</dbReference>
<evidence type="ECO:0000256" key="4">
    <source>
        <dbReference type="ARBA" id="ARBA00023054"/>
    </source>
</evidence>
<dbReference type="PANTHER" id="PTHR23239">
    <property type="entry name" value="INTERMEDIATE FILAMENT"/>
    <property type="match status" value="1"/>
</dbReference>
<dbReference type="Gene3D" id="1.20.5.1160">
    <property type="entry name" value="Vasodilator-stimulated phosphoprotein"/>
    <property type="match status" value="1"/>
</dbReference>
<reference evidence="8" key="2">
    <citation type="submission" date="2025-09" db="UniProtKB">
        <authorList>
            <consortium name="Ensembl"/>
        </authorList>
    </citation>
    <scope>IDENTIFICATION</scope>
</reference>
<dbReference type="GO" id="GO:0005198">
    <property type="term" value="F:structural molecule activity"/>
    <property type="evidence" value="ECO:0007669"/>
    <property type="project" value="InterPro"/>
</dbReference>
<evidence type="ECO:0000313" key="8">
    <source>
        <dbReference type="Ensembl" id="ENSCAFP00020023235.1"/>
    </source>
</evidence>
<dbReference type="PRINTS" id="PR01248">
    <property type="entry name" value="TYPE1KERATIN"/>
</dbReference>
<reference evidence="8" key="1">
    <citation type="submission" date="2025-08" db="UniProtKB">
        <authorList>
            <consortium name="Ensembl"/>
        </authorList>
    </citation>
    <scope>IDENTIFICATION</scope>
</reference>
<dbReference type="Gene3D" id="1.20.5.500">
    <property type="entry name" value="Single helix bin"/>
    <property type="match status" value="1"/>
</dbReference>
<dbReference type="PANTHER" id="PTHR23239:SF164">
    <property type="entry name" value="KERATIN, TYPE I CYTOSKELETAL 15"/>
    <property type="match status" value="1"/>
</dbReference>
<dbReference type="GeneTree" id="ENSGT00940000154403"/>
<dbReference type="AlphaFoldDB" id="A0A8C0L0V1"/>
<gene>
    <name evidence="8" type="primary">LOC112655195</name>
</gene>
<dbReference type="GO" id="GO:0005882">
    <property type="term" value="C:intermediate filament"/>
    <property type="evidence" value="ECO:0007669"/>
    <property type="project" value="UniProtKB-KW"/>
</dbReference>
<feature type="coiled-coil region" evidence="6">
    <location>
        <begin position="227"/>
        <end position="272"/>
    </location>
</feature>
<keyword evidence="2" id="KW-0416">Keratin</keyword>
<sequence length="466" mass="49604">MSTTFLQTSSSTFGGGSTRGGSLWAGGGGFGGGSLYGGGGSRSISASSARFVSSGSGGGYGGGMSCGFGGGAGSGFGGGFGGGSGSGFGGGFGGGLGGGFGGGYGGGFGDYGGGDGGLLSGNEKITMQNLNDRLASYLDKVHALEEANGDLEVKIRDWYQKQSPSSPERDYSPYFKTIEELRDKILAATIDNSRVILEIDNARLAADDFRLKYENELTLRQGVEADINGLRRVLDELTLAKADLEMQIEGLNEELAYLKKNHEEEMKEFSSQLAGQVNVEMDAAPGVDLTRVLAEMREQYEAMAEKNRRDAEAWFFSKTEELNKEVASNTEMIQTSKTEITDLRRTMQGLEIELQSQLSMVGPPAPSPPHCLPGLTWSGLESSLLSELRSEMECQNQEYKTLLDIKTRLEQEIATYRSLLEGQDARQGRGMFLLSTASLGGGGGKVRINVEETVDGKVVSSRKREV</sequence>
<keyword evidence="3 5" id="KW-0403">Intermediate filament</keyword>
<accession>A0A8C0L0V1</accession>
<dbReference type="Pfam" id="PF00038">
    <property type="entry name" value="Filament"/>
    <property type="match status" value="2"/>
</dbReference>
<dbReference type="PROSITE" id="PS51842">
    <property type="entry name" value="IF_ROD_2"/>
    <property type="match status" value="1"/>
</dbReference>
<evidence type="ECO:0000313" key="9">
    <source>
        <dbReference type="Proteomes" id="UP000694391"/>
    </source>
</evidence>
<proteinExistence type="inferred from homology"/>
<dbReference type="SMART" id="SM01391">
    <property type="entry name" value="Filament"/>
    <property type="match status" value="1"/>
</dbReference>
<evidence type="ECO:0000256" key="1">
    <source>
        <dbReference type="ARBA" id="ARBA00022553"/>
    </source>
</evidence>
<dbReference type="SUPFAM" id="SSF46579">
    <property type="entry name" value="Prefoldin"/>
    <property type="match status" value="1"/>
</dbReference>
<dbReference type="InterPro" id="IPR018039">
    <property type="entry name" value="IF_conserved"/>
</dbReference>
<evidence type="ECO:0000256" key="3">
    <source>
        <dbReference type="ARBA" id="ARBA00022754"/>
    </source>
</evidence>
<dbReference type="GO" id="GO:0097110">
    <property type="term" value="F:scaffold protein binding"/>
    <property type="evidence" value="ECO:0007669"/>
    <property type="project" value="Ensembl"/>
</dbReference>
<dbReference type="SUPFAM" id="SSF64593">
    <property type="entry name" value="Intermediate filament protein, coiled coil region"/>
    <property type="match status" value="2"/>
</dbReference>
<feature type="domain" description="IF rod" evidence="7">
    <location>
        <begin position="123"/>
        <end position="427"/>
    </location>
</feature>
<dbReference type="GO" id="GO:0045109">
    <property type="term" value="P:intermediate filament organization"/>
    <property type="evidence" value="ECO:0007669"/>
    <property type="project" value="TreeGrafter"/>
</dbReference>
<organism evidence="8 9">
    <name type="scientific">Canis lupus dingo</name>
    <name type="common">dingo</name>
    <dbReference type="NCBI Taxonomy" id="286419"/>
    <lineage>
        <taxon>Eukaryota</taxon>
        <taxon>Metazoa</taxon>
        <taxon>Chordata</taxon>
        <taxon>Craniata</taxon>
        <taxon>Vertebrata</taxon>
        <taxon>Euteleostomi</taxon>
        <taxon>Mammalia</taxon>
        <taxon>Eutheria</taxon>
        <taxon>Laurasiatheria</taxon>
        <taxon>Carnivora</taxon>
        <taxon>Caniformia</taxon>
        <taxon>Canidae</taxon>
        <taxon>Canis</taxon>
    </lineage>
</organism>